<evidence type="ECO:0000259" key="2">
    <source>
        <dbReference type="Pfam" id="PF13372"/>
    </source>
</evidence>
<proteinExistence type="predicted"/>
<comment type="caution">
    <text evidence="3">The sequence shown here is derived from an EMBL/GenBank/DDBJ whole genome shotgun (WGS) entry which is preliminary data.</text>
</comment>
<accession>A0ABV6S8F3</accession>
<dbReference type="Pfam" id="PF13372">
    <property type="entry name" value="Alginate_exp"/>
    <property type="match status" value="1"/>
</dbReference>
<protein>
    <submittedName>
        <fullName evidence="3">Alginate export family protein</fullName>
    </submittedName>
</protein>
<dbReference type="RefSeq" id="WP_267221422.1">
    <property type="nucleotide sequence ID" value="NZ_JAPCWC010000010.1"/>
</dbReference>
<organism evidence="3 4">
    <name type="scientific">Novosphingobium clariflavum</name>
    <dbReference type="NCBI Taxonomy" id="2029884"/>
    <lineage>
        <taxon>Bacteria</taxon>
        <taxon>Pseudomonadati</taxon>
        <taxon>Pseudomonadota</taxon>
        <taxon>Alphaproteobacteria</taxon>
        <taxon>Sphingomonadales</taxon>
        <taxon>Sphingomonadaceae</taxon>
        <taxon>Novosphingobium</taxon>
    </lineage>
</organism>
<evidence type="ECO:0000313" key="4">
    <source>
        <dbReference type="Proteomes" id="UP001589858"/>
    </source>
</evidence>
<name>A0ABV6S8F3_9SPHN</name>
<gene>
    <name evidence="3" type="ORF">ACFFF8_10455</name>
</gene>
<sequence length="481" mass="52745">MTILSARLLAATLCCASVTAHAEETKAPAYPVSANGDGAVSNGYSISRWAEDWRVMASKARRDDPLDRLKFLPLTGDDSVYLTLSGELRLRMNQTTNPNLREGEAQRQDISRVVAGADLHVGPHLRFYGELAHGGLGGENLGKPSSNFRNGLAAQQYFAEVSEEVGGLDVGIRYGRQEFVDGPNLLTSQRDNNTMHYTLNGVRAWVRGKAVRADVFDFRPTAYGEDGLRDDKSDPERRFSGVTLGYAVPPRFLGGSKLFVDPFLWRRQNGVGAWGGRVGPATRYYGGVHVYGDAGPVNLDWTVNHQWGSFIDQRIDAWQVLLAQSLRLGADKAAPRVGLSADYASGGGGYGDGKLRDAYSPFGNNVYFSYQLYLTPTNLRSLAPTFSFSPLKAVKVSAEYRFAWRDSVTDAVYRANGQAFAGTQNGRARKIAELARLQAVWTISPRVTFTGRYEHLQAGPALTSAGYRSSDFLAGWLSLRF</sequence>
<dbReference type="InterPro" id="IPR025388">
    <property type="entry name" value="Alginate_export_dom"/>
</dbReference>
<feature type="signal peptide" evidence="1">
    <location>
        <begin position="1"/>
        <end position="22"/>
    </location>
</feature>
<evidence type="ECO:0000313" key="3">
    <source>
        <dbReference type="EMBL" id="MFC0685017.1"/>
    </source>
</evidence>
<keyword evidence="1" id="KW-0732">Signal</keyword>
<evidence type="ECO:0000256" key="1">
    <source>
        <dbReference type="SAM" id="SignalP"/>
    </source>
</evidence>
<dbReference type="Proteomes" id="UP001589858">
    <property type="component" value="Unassembled WGS sequence"/>
</dbReference>
<reference evidence="3 4" key="1">
    <citation type="submission" date="2024-09" db="EMBL/GenBank/DDBJ databases">
        <authorList>
            <person name="Sun Q."/>
            <person name="Mori K."/>
        </authorList>
    </citation>
    <scope>NUCLEOTIDE SEQUENCE [LARGE SCALE GENOMIC DNA]</scope>
    <source>
        <strain evidence="3 4">CICC 11035S</strain>
    </source>
</reference>
<feature type="domain" description="Alginate export" evidence="2">
    <location>
        <begin position="81"/>
        <end position="473"/>
    </location>
</feature>
<feature type="chain" id="PRO_5046476763" evidence="1">
    <location>
        <begin position="23"/>
        <end position="481"/>
    </location>
</feature>
<keyword evidence="4" id="KW-1185">Reference proteome</keyword>
<dbReference type="EMBL" id="JBHLTM010000036">
    <property type="protein sequence ID" value="MFC0685017.1"/>
    <property type="molecule type" value="Genomic_DNA"/>
</dbReference>